<dbReference type="EMBL" id="BKAJ01000036">
    <property type="protein sequence ID" value="GEP55276.1"/>
    <property type="molecule type" value="Genomic_DNA"/>
</dbReference>
<accession>A0A512N8G2</accession>
<proteinExistence type="inferred from homology"/>
<dbReference type="PROSITE" id="PS51318">
    <property type="entry name" value="TAT"/>
    <property type="match status" value="1"/>
</dbReference>
<dbReference type="Gene3D" id="3.40.190.10">
    <property type="entry name" value="Periplasmic binding protein-like II"/>
    <property type="match status" value="1"/>
</dbReference>
<keyword evidence="4" id="KW-0732">Signal</keyword>
<sequence length="441" mass="48492">MARVTRRQFLNASGTGALAAKTAGMAGILALGKAPAYAQTSSIHWLKWNDFVPAGDQILRQSMLAEAEKALGFKVNMETIGLNDLQPRATAAIQAGSGADIIMIFDNKAQLYADSVADVSAVCEALGSAQGGYYDLAKANTHDGKKWIAVPYCIIGAMVAYRKSWFDEIGVTKFPETWEEFRDAGKKLKVKGRPMGQTLGHTVGDAPAFAYPYLWSWGGREVEEDGKTVKLNTKETIESVKFLTALWKDALDEGGLAWDDSNNNRAFLSGTISATLNGASIYIEALRKPDQYKTDKGAQLKTDILHAPLPKGPAGQFGVHPFQCMMVMKYSKNQQQAMEFLKWFHSAEVYGKWFNVQKGFATGPTKQWENHEMWQEDPVMAPYRVAPRLGRVYGYAGPAGQKAAEVLSKYIIVDMYAKAVQGMPAEEAVKWADGEVRKVYG</sequence>
<keyword evidence="5" id="KW-0574">Periplasm</keyword>
<name>A0A512N8G2_9HYPH</name>
<dbReference type="SUPFAM" id="SSF53850">
    <property type="entry name" value="Periplasmic binding protein-like II"/>
    <property type="match status" value="1"/>
</dbReference>
<dbReference type="GO" id="GO:0042597">
    <property type="term" value="C:periplasmic space"/>
    <property type="evidence" value="ECO:0007669"/>
    <property type="project" value="UniProtKB-SubCell"/>
</dbReference>
<dbReference type="PANTHER" id="PTHR43649">
    <property type="entry name" value="ARABINOSE-BINDING PROTEIN-RELATED"/>
    <property type="match status" value="1"/>
</dbReference>
<gene>
    <name evidence="6" type="ORF">RSO01_24420</name>
</gene>
<organism evidence="6 7">
    <name type="scientific">Reyranella soli</name>
    <dbReference type="NCBI Taxonomy" id="1230389"/>
    <lineage>
        <taxon>Bacteria</taxon>
        <taxon>Pseudomonadati</taxon>
        <taxon>Pseudomonadota</taxon>
        <taxon>Alphaproteobacteria</taxon>
        <taxon>Hyphomicrobiales</taxon>
        <taxon>Reyranellaceae</taxon>
        <taxon>Reyranella</taxon>
    </lineage>
</organism>
<keyword evidence="7" id="KW-1185">Reference proteome</keyword>
<dbReference type="RefSeq" id="WP_147149373.1">
    <property type="nucleotide sequence ID" value="NZ_BKAJ01000036.1"/>
</dbReference>
<dbReference type="InterPro" id="IPR050490">
    <property type="entry name" value="Bact_solute-bd_prot1"/>
</dbReference>
<comment type="caution">
    <text evidence="6">The sequence shown here is derived from an EMBL/GenBank/DDBJ whole genome shotgun (WGS) entry which is preliminary data.</text>
</comment>
<comment type="similarity">
    <text evidence="2">Belongs to the bacterial solute-binding protein 1 family.</text>
</comment>
<evidence type="ECO:0000313" key="6">
    <source>
        <dbReference type="EMBL" id="GEP55276.1"/>
    </source>
</evidence>
<protein>
    <submittedName>
        <fullName evidence="6">Sugar ABC transporter substrate-binding protein</fullName>
    </submittedName>
</protein>
<evidence type="ECO:0000256" key="2">
    <source>
        <dbReference type="ARBA" id="ARBA00008520"/>
    </source>
</evidence>
<dbReference type="OrthoDB" id="9795569at2"/>
<comment type="subcellular location">
    <subcellularLocation>
        <location evidence="1">Periplasm</location>
    </subcellularLocation>
</comment>
<keyword evidence="3" id="KW-0813">Transport</keyword>
<dbReference type="PANTHER" id="PTHR43649:SF34">
    <property type="entry name" value="ABC TRANSPORTER PERIPLASMIC-BINDING PROTEIN YCJN-RELATED"/>
    <property type="match status" value="1"/>
</dbReference>
<evidence type="ECO:0000256" key="5">
    <source>
        <dbReference type="ARBA" id="ARBA00022764"/>
    </source>
</evidence>
<evidence type="ECO:0000256" key="4">
    <source>
        <dbReference type="ARBA" id="ARBA00022729"/>
    </source>
</evidence>
<dbReference type="Pfam" id="PF01547">
    <property type="entry name" value="SBP_bac_1"/>
    <property type="match status" value="1"/>
</dbReference>
<reference evidence="6 7" key="1">
    <citation type="submission" date="2019-07" db="EMBL/GenBank/DDBJ databases">
        <title>Whole genome shotgun sequence of Reyranella soli NBRC 108950.</title>
        <authorList>
            <person name="Hosoyama A."/>
            <person name="Uohara A."/>
            <person name="Ohji S."/>
            <person name="Ichikawa N."/>
        </authorList>
    </citation>
    <scope>NUCLEOTIDE SEQUENCE [LARGE SCALE GENOMIC DNA]</scope>
    <source>
        <strain evidence="6 7">NBRC 108950</strain>
    </source>
</reference>
<dbReference type="InterPro" id="IPR006059">
    <property type="entry name" value="SBP"/>
</dbReference>
<evidence type="ECO:0000256" key="1">
    <source>
        <dbReference type="ARBA" id="ARBA00004418"/>
    </source>
</evidence>
<dbReference type="AlphaFoldDB" id="A0A512N8G2"/>
<evidence type="ECO:0000256" key="3">
    <source>
        <dbReference type="ARBA" id="ARBA00022448"/>
    </source>
</evidence>
<dbReference type="Proteomes" id="UP000321058">
    <property type="component" value="Unassembled WGS sequence"/>
</dbReference>
<dbReference type="InterPro" id="IPR006311">
    <property type="entry name" value="TAT_signal"/>
</dbReference>
<evidence type="ECO:0000313" key="7">
    <source>
        <dbReference type="Proteomes" id="UP000321058"/>
    </source>
</evidence>